<reference evidence="3" key="1">
    <citation type="submission" date="2022-11" db="EMBL/GenBank/DDBJ databases">
        <authorList>
            <person name="Petersen C."/>
        </authorList>
    </citation>
    <scope>NUCLEOTIDE SEQUENCE</scope>
    <source>
        <strain evidence="3">IBT 21917</strain>
    </source>
</reference>
<keyword evidence="2" id="KW-0472">Membrane</keyword>
<feature type="region of interest" description="Disordered" evidence="1">
    <location>
        <begin position="243"/>
        <end position="262"/>
    </location>
</feature>
<comment type="caution">
    <text evidence="3">The sequence shown here is derived from an EMBL/GenBank/DDBJ whole genome shotgun (WGS) entry which is preliminary data.</text>
</comment>
<dbReference type="Proteomes" id="UP001146351">
    <property type="component" value="Unassembled WGS sequence"/>
</dbReference>
<feature type="compositionally biased region" description="Low complexity" evidence="1">
    <location>
        <begin position="247"/>
        <end position="262"/>
    </location>
</feature>
<accession>A0A9W9LF47</accession>
<keyword evidence="4" id="KW-1185">Reference proteome</keyword>
<organism evidence="3 4">
    <name type="scientific">Penicillium capsulatum</name>
    <dbReference type="NCBI Taxonomy" id="69766"/>
    <lineage>
        <taxon>Eukaryota</taxon>
        <taxon>Fungi</taxon>
        <taxon>Dikarya</taxon>
        <taxon>Ascomycota</taxon>
        <taxon>Pezizomycotina</taxon>
        <taxon>Eurotiomycetes</taxon>
        <taxon>Eurotiomycetidae</taxon>
        <taxon>Eurotiales</taxon>
        <taxon>Aspergillaceae</taxon>
        <taxon>Penicillium</taxon>
    </lineage>
</organism>
<reference evidence="3" key="2">
    <citation type="journal article" date="2023" name="IMA Fungus">
        <title>Comparative genomic study of the Penicillium genus elucidates a diverse pangenome and 15 lateral gene transfer events.</title>
        <authorList>
            <person name="Petersen C."/>
            <person name="Sorensen T."/>
            <person name="Nielsen M.R."/>
            <person name="Sondergaard T.E."/>
            <person name="Sorensen J.L."/>
            <person name="Fitzpatrick D.A."/>
            <person name="Frisvad J.C."/>
            <person name="Nielsen K.L."/>
        </authorList>
    </citation>
    <scope>NUCLEOTIDE SEQUENCE</scope>
    <source>
        <strain evidence="3">IBT 21917</strain>
    </source>
</reference>
<evidence type="ECO:0000313" key="4">
    <source>
        <dbReference type="Proteomes" id="UP001146351"/>
    </source>
</evidence>
<feature type="transmembrane region" description="Helical" evidence="2">
    <location>
        <begin position="280"/>
        <end position="299"/>
    </location>
</feature>
<dbReference type="AlphaFoldDB" id="A0A9W9LF47"/>
<evidence type="ECO:0000256" key="1">
    <source>
        <dbReference type="SAM" id="MobiDB-lite"/>
    </source>
</evidence>
<sequence length="300" mass="32067">MPNASVYGGWYSFSNYGPVTTTFTPPPRCTATDRLGLGYVMRDYTHIQYSVSCSTASDWDCVPQGTTTSVTSYDESAWVGTAGYYSPGLDCPSGWATVGMAVRDDNSLSTSGFLTTSTEKIPYFEEPATLLASMLEPGQTMALCCPSSMTPNGLGECHTTVPDYKPTVGCYVHEDKEYSWGKVTRTNVDSTTTRTNTYQVGSVVSVSRETHTTTFESGGIGEELMGISNVPMVTIVHHQSDLPATRSTHGGSMATGSTATATTTSNVASKIHRLPVWNELAVFTGCVTAAMALGMAIMFQ</sequence>
<proteinExistence type="predicted"/>
<gene>
    <name evidence="3" type="ORF">N7492_010297</name>
</gene>
<dbReference type="OrthoDB" id="5429716at2759"/>
<keyword evidence="2" id="KW-1133">Transmembrane helix</keyword>
<protein>
    <submittedName>
        <fullName evidence="3">Uncharacterized protein</fullName>
    </submittedName>
</protein>
<evidence type="ECO:0000256" key="2">
    <source>
        <dbReference type="SAM" id="Phobius"/>
    </source>
</evidence>
<evidence type="ECO:0000313" key="3">
    <source>
        <dbReference type="EMBL" id="KAJ5152002.1"/>
    </source>
</evidence>
<keyword evidence="2" id="KW-0812">Transmembrane</keyword>
<name>A0A9W9LF47_9EURO</name>
<dbReference type="EMBL" id="JAPQKO010000008">
    <property type="protein sequence ID" value="KAJ5152002.1"/>
    <property type="molecule type" value="Genomic_DNA"/>
</dbReference>